<dbReference type="AlphaFoldDB" id="A0A1H0HIS0"/>
<evidence type="ECO:0000313" key="9">
    <source>
        <dbReference type="Proteomes" id="UP000199341"/>
    </source>
</evidence>
<evidence type="ECO:0000259" key="6">
    <source>
        <dbReference type="Pfam" id="PF17102"/>
    </source>
</evidence>
<name>A0A1H0HIS0_9ACTN</name>
<dbReference type="Pfam" id="PF11380">
    <property type="entry name" value="Stealth_CR2"/>
    <property type="match status" value="1"/>
</dbReference>
<proteinExistence type="inferred from homology"/>
<dbReference type="Proteomes" id="UP000199341">
    <property type="component" value="Unassembled WGS sequence"/>
</dbReference>
<accession>A0A1H0HIS0</accession>
<dbReference type="EMBL" id="FNIE01000008">
    <property type="protein sequence ID" value="SDO19000.1"/>
    <property type="molecule type" value="Genomic_DNA"/>
</dbReference>
<evidence type="ECO:0000259" key="5">
    <source>
        <dbReference type="Pfam" id="PF17101"/>
    </source>
</evidence>
<dbReference type="InterPro" id="IPR021520">
    <property type="entry name" value="Stealth_CR2"/>
</dbReference>
<dbReference type="InterPro" id="IPR031356">
    <property type="entry name" value="Stealth_CR4"/>
</dbReference>
<dbReference type="PANTHER" id="PTHR24045:SF0">
    <property type="entry name" value="N-ACETYLGLUCOSAMINE-1-PHOSPHOTRANSFERASE SUBUNITS ALPHA_BETA"/>
    <property type="match status" value="1"/>
</dbReference>
<sequence>MRNPEAPRLVGAYRRAVPKRARRIIAQRVDADLRKQVKLRIADAASAAERVRAARIAKRHHALLDRPGRAVVTKAGEPRIAELDPDLTPLATRRENLRRVLDALAAAGLEHFCVRGRSQIASAVAVRAEDRTLVLNVLAAACAEQPGYVVPVRGNNRAAESAAHPGFEPATWRRLQHASVLRVAWYRAEPTRRLVLGLRYGCDIEFWREEDGRLVAPRAGRYTADIAADSKTVEVPDSYFTSFAPRATAQDAPLTVRTREPFAIHPMDEIRFPIDAVYTWVDGSDPLWLARRARYSDTGYHEESANAARWISRDELRYSLRSLHLYAPWLRHIYLVTADQVPAWLDTSVPGLTVVPHREIFRSAEGLPTFNSHAIESQLHHIEGLSEHFLYFNDDMMLGRETVPQDFFLGNGTTKFFPSPAFVPLGERTEEDPPVAAAGKNNRRIVETHAGTTIIQKMKHVPYALRRSVLAEIEQTFPEAHHRTAISRFRGVDDISIASSLHHYYAYDSGRAVPGRLSYAYVDLAHPYTEARLGRLLAKRDRTVFCVNDTVSTGEDTEAQKDVLTPFLADYFPVPSPFERRD</sequence>
<evidence type="ECO:0000259" key="7">
    <source>
        <dbReference type="Pfam" id="PF17103"/>
    </source>
</evidence>
<dbReference type="GO" id="GO:0000271">
    <property type="term" value="P:polysaccharide biosynthetic process"/>
    <property type="evidence" value="ECO:0007669"/>
    <property type="project" value="UniProtKB-KW"/>
</dbReference>
<feature type="domain" description="Stealth protein CR4 conserved region 4" evidence="7">
    <location>
        <begin position="535"/>
        <end position="581"/>
    </location>
</feature>
<evidence type="ECO:0000256" key="3">
    <source>
        <dbReference type="ARBA" id="ARBA00023169"/>
    </source>
</evidence>
<dbReference type="Pfam" id="PF17102">
    <property type="entry name" value="Stealth_CR3"/>
    <property type="match status" value="1"/>
</dbReference>
<evidence type="ECO:0000259" key="4">
    <source>
        <dbReference type="Pfam" id="PF11380"/>
    </source>
</evidence>
<dbReference type="OrthoDB" id="9776077at2"/>
<reference evidence="8 9" key="1">
    <citation type="submission" date="2016-10" db="EMBL/GenBank/DDBJ databases">
        <authorList>
            <person name="de Groot N.N."/>
        </authorList>
    </citation>
    <scope>NUCLEOTIDE SEQUENCE [LARGE SCALE GENOMIC DNA]</scope>
    <source>
        <strain evidence="8 9">CGMCC 4.2022</strain>
    </source>
</reference>
<dbReference type="STRING" id="310781.SAMN05216259_10872"/>
<feature type="domain" description="Stealth protein CR3 conserved region 3" evidence="6">
    <location>
        <begin position="459"/>
        <end position="507"/>
    </location>
</feature>
<keyword evidence="2" id="KW-0808">Transferase</keyword>
<dbReference type="InterPro" id="IPR031358">
    <property type="entry name" value="Stealth_CR1"/>
</dbReference>
<dbReference type="Pfam" id="PF17101">
    <property type="entry name" value="Stealth_CR1"/>
    <property type="match status" value="1"/>
</dbReference>
<dbReference type="RefSeq" id="WP_093785642.1">
    <property type="nucleotide sequence ID" value="NZ_FNIE01000008.1"/>
</dbReference>
<keyword evidence="9" id="KW-1185">Reference proteome</keyword>
<feature type="domain" description="Stealth protein CR1 conserved region 1" evidence="5">
    <location>
        <begin position="272"/>
        <end position="298"/>
    </location>
</feature>
<keyword evidence="3" id="KW-0270">Exopolysaccharide synthesis</keyword>
<dbReference type="GO" id="GO:0016772">
    <property type="term" value="F:transferase activity, transferring phosphorus-containing groups"/>
    <property type="evidence" value="ECO:0007669"/>
    <property type="project" value="InterPro"/>
</dbReference>
<dbReference type="InterPro" id="IPR031357">
    <property type="entry name" value="Stealth_CR3"/>
</dbReference>
<evidence type="ECO:0000256" key="2">
    <source>
        <dbReference type="ARBA" id="ARBA00022679"/>
    </source>
</evidence>
<dbReference type="InterPro" id="IPR047141">
    <property type="entry name" value="Stealth"/>
</dbReference>
<organism evidence="8 9">
    <name type="scientific">Actinacidiphila guanduensis</name>
    <dbReference type="NCBI Taxonomy" id="310781"/>
    <lineage>
        <taxon>Bacteria</taxon>
        <taxon>Bacillati</taxon>
        <taxon>Actinomycetota</taxon>
        <taxon>Actinomycetes</taxon>
        <taxon>Kitasatosporales</taxon>
        <taxon>Streptomycetaceae</taxon>
        <taxon>Actinacidiphila</taxon>
    </lineage>
</organism>
<evidence type="ECO:0000256" key="1">
    <source>
        <dbReference type="ARBA" id="ARBA00007583"/>
    </source>
</evidence>
<dbReference type="PANTHER" id="PTHR24045">
    <property type="match status" value="1"/>
</dbReference>
<protein>
    <submittedName>
        <fullName evidence="8">Stealth protein CR4, conserved region 4</fullName>
    </submittedName>
</protein>
<feature type="domain" description="Stealth protein CR2 conserved region 2" evidence="4">
    <location>
        <begin position="309"/>
        <end position="415"/>
    </location>
</feature>
<dbReference type="Pfam" id="PF17103">
    <property type="entry name" value="Stealth_CR4"/>
    <property type="match status" value="1"/>
</dbReference>
<gene>
    <name evidence="8" type="ORF">SAMN05216259_10872</name>
</gene>
<comment type="similarity">
    <text evidence="1">Belongs to the stealth family.</text>
</comment>
<evidence type="ECO:0000313" key="8">
    <source>
        <dbReference type="EMBL" id="SDO19000.1"/>
    </source>
</evidence>